<feature type="compositionally biased region" description="Gly residues" evidence="1">
    <location>
        <begin position="402"/>
        <end position="419"/>
    </location>
</feature>
<dbReference type="PANTHER" id="PTHR39610">
    <property type="entry name" value="BZIP DOMAIN-CONTAINING PROTEIN-RELATED"/>
    <property type="match status" value="1"/>
</dbReference>
<feature type="region of interest" description="Disordered" evidence="1">
    <location>
        <begin position="346"/>
        <end position="449"/>
    </location>
</feature>
<feature type="compositionally biased region" description="Basic and acidic residues" evidence="1">
    <location>
        <begin position="350"/>
        <end position="362"/>
    </location>
</feature>
<feature type="compositionally biased region" description="Low complexity" evidence="1">
    <location>
        <begin position="201"/>
        <end position="243"/>
    </location>
</feature>
<protein>
    <submittedName>
        <fullName evidence="2">71ffcf54-ea81-470d-844c-2eb014b4c116</fullName>
    </submittedName>
</protein>
<evidence type="ECO:0000256" key="1">
    <source>
        <dbReference type="SAM" id="MobiDB-lite"/>
    </source>
</evidence>
<name>A0A446BW93_9PEZI</name>
<feature type="compositionally biased region" description="Low complexity" evidence="1">
    <location>
        <begin position="391"/>
        <end position="401"/>
    </location>
</feature>
<dbReference type="Proteomes" id="UP000289323">
    <property type="component" value="Unassembled WGS sequence"/>
</dbReference>
<evidence type="ECO:0000313" key="2">
    <source>
        <dbReference type="EMBL" id="SPQ26788.1"/>
    </source>
</evidence>
<feature type="compositionally biased region" description="Low complexity" evidence="1">
    <location>
        <begin position="285"/>
        <end position="299"/>
    </location>
</feature>
<reference evidence="2 3" key="1">
    <citation type="submission" date="2018-04" db="EMBL/GenBank/DDBJ databases">
        <authorList>
            <person name="Huttner S."/>
            <person name="Dainat J."/>
        </authorList>
    </citation>
    <scope>NUCLEOTIDE SEQUENCE [LARGE SCALE GENOMIC DNA]</scope>
</reference>
<dbReference type="AlphaFoldDB" id="A0A446BW93"/>
<organism evidence="2 3">
    <name type="scientific">Thermothielavioides terrestris</name>
    <dbReference type="NCBI Taxonomy" id="2587410"/>
    <lineage>
        <taxon>Eukaryota</taxon>
        <taxon>Fungi</taxon>
        <taxon>Dikarya</taxon>
        <taxon>Ascomycota</taxon>
        <taxon>Pezizomycotina</taxon>
        <taxon>Sordariomycetes</taxon>
        <taxon>Sordariomycetidae</taxon>
        <taxon>Sordariales</taxon>
        <taxon>Chaetomiaceae</taxon>
        <taxon>Thermothielavioides</taxon>
    </lineage>
</organism>
<feature type="region of interest" description="Disordered" evidence="1">
    <location>
        <begin position="1"/>
        <end position="94"/>
    </location>
</feature>
<proteinExistence type="predicted"/>
<dbReference type="EMBL" id="OUUZ01000018">
    <property type="protein sequence ID" value="SPQ26788.1"/>
    <property type="molecule type" value="Genomic_DNA"/>
</dbReference>
<dbReference type="PANTHER" id="PTHR39610:SF1">
    <property type="match status" value="1"/>
</dbReference>
<gene>
    <name evidence="2" type="ORF">TT172_LOCUS9207</name>
</gene>
<feature type="compositionally biased region" description="Basic and acidic residues" evidence="1">
    <location>
        <begin position="369"/>
        <end position="390"/>
    </location>
</feature>
<feature type="compositionally biased region" description="Polar residues" evidence="1">
    <location>
        <begin position="41"/>
        <end position="69"/>
    </location>
</feature>
<feature type="compositionally biased region" description="Basic residues" evidence="1">
    <location>
        <begin position="247"/>
        <end position="256"/>
    </location>
</feature>
<feature type="compositionally biased region" description="Polar residues" evidence="1">
    <location>
        <begin position="152"/>
        <end position="161"/>
    </location>
</feature>
<feature type="region of interest" description="Disordered" evidence="1">
    <location>
        <begin position="138"/>
        <end position="175"/>
    </location>
</feature>
<sequence>MPDLNSVPPSPHCLANASRQPSSQQMPPPPAPRSPSLHILPSNQGTVNASAASSTLPSPRVPSASSFPSLPTLPMGDNTGVGPGPGPLRHPRPLTAADLHLQLEKEQEAVVNRLTRELSILRAAQNASVVSNASSASASTSAAEPAPWADASHSSLGTSHYQPVRHHRTSSSASARSFTANAGSVSTASLAGISSPVPVRPAAQPATAIPIGGGAALSRQNSSASRRSRAGSPSPASHSLSGSYTQQHHHHHHHNRTGGEPSSLPSGYFTARPPAPAPPVRSHSRSNTATTPASTAAPSELSPGILPATSRFEETALRRAELEEIKRENEALRRRVRELERLVQGAAAAKRSEEGSTDEQHQQHYHHHRQDDDHHGAWTSRPSEEGRLRDVSASALSSAGSVTGGLGVDGGGGGGGGDVPEGEEGDEVVQVGESAASAGLGRGRGRVRE</sequence>
<accession>A0A446BW93</accession>
<feature type="region of interest" description="Disordered" evidence="1">
    <location>
        <begin position="198"/>
        <end position="308"/>
    </location>
</feature>
<evidence type="ECO:0000313" key="3">
    <source>
        <dbReference type="Proteomes" id="UP000289323"/>
    </source>
</evidence>